<dbReference type="FunFam" id="2.60.260.20:FF:000006">
    <property type="entry name" value="DnaJ subfamily B member 13"/>
    <property type="match status" value="1"/>
</dbReference>
<dbReference type="InterPro" id="IPR008971">
    <property type="entry name" value="HSP40/DnaJ_pept-bd"/>
</dbReference>
<dbReference type="PRINTS" id="PR00625">
    <property type="entry name" value="JDOMAIN"/>
</dbReference>
<comment type="caution">
    <text evidence="3">The sequence shown here is derived from an EMBL/GenBank/DDBJ whole genome shotgun (WGS) entry which is preliminary data.</text>
</comment>
<name>A0AAN9VUD3_9ORTH</name>
<reference evidence="3 4" key="1">
    <citation type="submission" date="2024-03" db="EMBL/GenBank/DDBJ databases">
        <title>The genome assembly and annotation of the cricket Gryllus longicercus Weissman &amp; Gray.</title>
        <authorList>
            <person name="Szrajer S."/>
            <person name="Gray D."/>
            <person name="Ylla G."/>
        </authorList>
    </citation>
    <scope>NUCLEOTIDE SEQUENCE [LARGE SCALE GENOMIC DNA]</scope>
    <source>
        <strain evidence="3">DAG 2021-001</strain>
        <tissue evidence="3">Whole body minus gut</tissue>
    </source>
</reference>
<organism evidence="3 4">
    <name type="scientific">Gryllus longicercus</name>
    <dbReference type="NCBI Taxonomy" id="2509291"/>
    <lineage>
        <taxon>Eukaryota</taxon>
        <taxon>Metazoa</taxon>
        <taxon>Ecdysozoa</taxon>
        <taxon>Arthropoda</taxon>
        <taxon>Hexapoda</taxon>
        <taxon>Insecta</taxon>
        <taxon>Pterygota</taxon>
        <taxon>Neoptera</taxon>
        <taxon>Polyneoptera</taxon>
        <taxon>Orthoptera</taxon>
        <taxon>Ensifera</taxon>
        <taxon>Gryllidea</taxon>
        <taxon>Grylloidea</taxon>
        <taxon>Gryllidae</taxon>
        <taxon>Gryllinae</taxon>
        <taxon>Gryllus</taxon>
    </lineage>
</organism>
<dbReference type="GO" id="GO:0006457">
    <property type="term" value="P:protein folding"/>
    <property type="evidence" value="ECO:0007669"/>
    <property type="project" value="InterPro"/>
</dbReference>
<dbReference type="FunFam" id="2.60.260.20:FF:000002">
    <property type="entry name" value="Dnaj homolog subfamily b member"/>
    <property type="match status" value="1"/>
</dbReference>
<sequence>MGLDYYGVLSLKRTCTSHDIKRAFRRVILQYNRERQTDPSVQVIFATVAEAYDVLSEPFRRAVYDQYGEEGLKRGVPGPDGFIQPYVFHGDPMRTFRDFFGTDNPFPDLLDALLKPVPTYKLPGGTQGFREKDAPLVRPLLLTLHEIFHGGVKKLKINRLELTGKNSTTTEMREKVLSVPIQPGIPTGTQITFPEEGDQGPTIIPADVIFITEERPHERFKREGDNLVMHCNVSLTEALGGIRVVVKTLDERTFYVNITDVVHPEYEKIVEGEGMPILENPSQRGDLIIRFKVDFPKYLPRASKKLLQEAWQSATNENKEQSDQVYKLVMLDKMKRISKQEDKLL</sequence>
<dbReference type="Gene3D" id="1.10.287.110">
    <property type="entry name" value="DnaJ domain"/>
    <property type="match status" value="1"/>
</dbReference>
<feature type="domain" description="J" evidence="2">
    <location>
        <begin position="4"/>
        <end position="68"/>
    </location>
</feature>
<dbReference type="Pfam" id="PF00226">
    <property type="entry name" value="DnaJ"/>
    <property type="match status" value="1"/>
</dbReference>
<proteinExistence type="predicted"/>
<dbReference type="Gene3D" id="2.60.260.20">
    <property type="entry name" value="Urease metallochaperone UreE, N-terminal domain"/>
    <property type="match status" value="2"/>
</dbReference>
<dbReference type="SUPFAM" id="SSF46565">
    <property type="entry name" value="Chaperone J-domain"/>
    <property type="match status" value="1"/>
</dbReference>
<dbReference type="InterPro" id="IPR002939">
    <property type="entry name" value="DnaJ_C"/>
</dbReference>
<keyword evidence="4" id="KW-1185">Reference proteome</keyword>
<dbReference type="Pfam" id="PF01556">
    <property type="entry name" value="DnaJ_C"/>
    <property type="match status" value="1"/>
</dbReference>
<dbReference type="SUPFAM" id="SSF49493">
    <property type="entry name" value="HSP40/DnaJ peptide-binding domain"/>
    <property type="match status" value="2"/>
</dbReference>
<dbReference type="InterPro" id="IPR036869">
    <property type="entry name" value="J_dom_sf"/>
</dbReference>
<dbReference type="SMART" id="SM00271">
    <property type="entry name" value="DnaJ"/>
    <property type="match status" value="1"/>
</dbReference>
<gene>
    <name evidence="3" type="ORF">R5R35_013757</name>
</gene>
<protein>
    <recommendedName>
        <fullName evidence="2">J domain-containing protein</fullName>
    </recommendedName>
</protein>
<dbReference type="InterPro" id="IPR001623">
    <property type="entry name" value="DnaJ_domain"/>
</dbReference>
<evidence type="ECO:0000259" key="2">
    <source>
        <dbReference type="PROSITE" id="PS50076"/>
    </source>
</evidence>
<dbReference type="Proteomes" id="UP001378592">
    <property type="component" value="Unassembled WGS sequence"/>
</dbReference>
<dbReference type="GO" id="GO:0051082">
    <property type="term" value="F:unfolded protein binding"/>
    <property type="evidence" value="ECO:0007669"/>
    <property type="project" value="InterPro"/>
</dbReference>
<evidence type="ECO:0000313" key="4">
    <source>
        <dbReference type="Proteomes" id="UP001378592"/>
    </source>
</evidence>
<evidence type="ECO:0000256" key="1">
    <source>
        <dbReference type="ARBA" id="ARBA00023186"/>
    </source>
</evidence>
<evidence type="ECO:0000313" key="3">
    <source>
        <dbReference type="EMBL" id="KAK7869991.1"/>
    </source>
</evidence>
<dbReference type="EMBL" id="JAZDUA010000066">
    <property type="protein sequence ID" value="KAK7869991.1"/>
    <property type="molecule type" value="Genomic_DNA"/>
</dbReference>
<dbReference type="InterPro" id="IPR051339">
    <property type="entry name" value="DnaJ_subfamily_B"/>
</dbReference>
<dbReference type="FunFam" id="1.10.287.110:FF:000106">
    <property type="entry name" value="Putative heat shock protein-like protein"/>
    <property type="match status" value="1"/>
</dbReference>
<dbReference type="GO" id="GO:0005829">
    <property type="term" value="C:cytosol"/>
    <property type="evidence" value="ECO:0007669"/>
    <property type="project" value="TreeGrafter"/>
</dbReference>
<dbReference type="PANTHER" id="PTHR24078">
    <property type="entry name" value="DNAJ HOMOLOG SUBFAMILY C MEMBER"/>
    <property type="match status" value="1"/>
</dbReference>
<dbReference type="CDD" id="cd10747">
    <property type="entry name" value="DnaJ_C"/>
    <property type="match status" value="1"/>
</dbReference>
<dbReference type="PROSITE" id="PS50076">
    <property type="entry name" value="DNAJ_2"/>
    <property type="match status" value="1"/>
</dbReference>
<dbReference type="AlphaFoldDB" id="A0AAN9VUD3"/>
<dbReference type="PANTHER" id="PTHR24078:SF519">
    <property type="entry name" value="DNAJ HOMOLOG SUBFAMILY B MEMBER 13"/>
    <property type="match status" value="1"/>
</dbReference>
<dbReference type="CDD" id="cd06257">
    <property type="entry name" value="DnaJ"/>
    <property type="match status" value="1"/>
</dbReference>
<keyword evidence="1" id="KW-0143">Chaperone</keyword>
<accession>A0AAN9VUD3</accession>
<dbReference type="GO" id="GO:0051087">
    <property type="term" value="F:protein-folding chaperone binding"/>
    <property type="evidence" value="ECO:0007669"/>
    <property type="project" value="TreeGrafter"/>
</dbReference>